<dbReference type="Proteomes" id="UP000001699">
    <property type="component" value="Unassembled WGS sequence"/>
</dbReference>
<dbReference type="VEuPathDB" id="FungiDB:AFUB_067220"/>
<name>B0Y6J9_ASPFC</name>
<accession>B0Y6J9</accession>
<keyword evidence="3" id="KW-1185">Reference proteome</keyword>
<evidence type="ECO:0000313" key="3">
    <source>
        <dbReference type="Proteomes" id="UP000001699"/>
    </source>
</evidence>
<dbReference type="HOGENOM" id="CLU_1916589_0_0_1"/>
<gene>
    <name evidence="2" type="ORF">AFUB_067220</name>
</gene>
<feature type="region of interest" description="Disordered" evidence="1">
    <location>
        <begin position="55"/>
        <end position="132"/>
    </location>
</feature>
<dbReference type="AlphaFoldDB" id="B0Y6J9"/>
<organism evidence="2 3">
    <name type="scientific">Aspergillus fumigatus (strain CBS 144.89 / FGSC A1163 / CEA10)</name>
    <name type="common">Neosartorya fumigata</name>
    <dbReference type="NCBI Taxonomy" id="451804"/>
    <lineage>
        <taxon>Eukaryota</taxon>
        <taxon>Fungi</taxon>
        <taxon>Dikarya</taxon>
        <taxon>Ascomycota</taxon>
        <taxon>Pezizomycotina</taxon>
        <taxon>Eurotiomycetes</taxon>
        <taxon>Eurotiomycetidae</taxon>
        <taxon>Eurotiales</taxon>
        <taxon>Aspergillaceae</taxon>
        <taxon>Aspergillus</taxon>
        <taxon>Aspergillus subgen. Fumigati</taxon>
    </lineage>
</organism>
<sequence length="132" mass="14453">MDDVIMSWVNTTSIAIAEALQDNLAPPVIQREGLICGSVFHNVPMSTLKPSCPCSNSSVHPGVSHGGQIGRSLKPDWPIFSDQVSPRTTDEPWFGEKWSKPWNEPTRPAPKPGRNAHHDLLRQPIADPGTPD</sequence>
<reference evidence="2 3" key="1">
    <citation type="journal article" date="2008" name="PLoS Genet.">
        <title>Genomic islands in the pathogenic filamentous fungus Aspergillus fumigatus.</title>
        <authorList>
            <person name="Fedorova N.D."/>
            <person name="Khaldi N."/>
            <person name="Joardar V.S."/>
            <person name="Maiti R."/>
            <person name="Amedeo P."/>
            <person name="Anderson M.J."/>
            <person name="Crabtree J."/>
            <person name="Silva J.C."/>
            <person name="Badger J.H."/>
            <person name="Albarraq A."/>
            <person name="Angiuoli S."/>
            <person name="Bussey H."/>
            <person name="Bowyer P."/>
            <person name="Cotty P.J."/>
            <person name="Dyer P.S."/>
            <person name="Egan A."/>
            <person name="Galens K."/>
            <person name="Fraser-Liggett C.M."/>
            <person name="Haas B.J."/>
            <person name="Inman J.M."/>
            <person name="Kent R."/>
            <person name="Lemieux S."/>
            <person name="Malavazi I."/>
            <person name="Orvis J."/>
            <person name="Roemer T."/>
            <person name="Ronning C.M."/>
            <person name="Sundaram J.P."/>
            <person name="Sutton G."/>
            <person name="Turner G."/>
            <person name="Venter J.C."/>
            <person name="White O.R."/>
            <person name="Whitty B.R."/>
            <person name="Youngman P."/>
            <person name="Wolfe K.H."/>
            <person name="Goldman G.H."/>
            <person name="Wortman J.R."/>
            <person name="Jiang B."/>
            <person name="Denning D.W."/>
            <person name="Nierman W.C."/>
        </authorList>
    </citation>
    <scope>NUCLEOTIDE SEQUENCE [LARGE SCALE GENOMIC DNA]</scope>
    <source>
        <strain evidence="3">CBS 144.89 / FGSC A1163 / CEA10</strain>
    </source>
</reference>
<protein>
    <submittedName>
        <fullName evidence="2">Uncharacterized protein</fullName>
    </submittedName>
</protein>
<evidence type="ECO:0000313" key="2">
    <source>
        <dbReference type="EMBL" id="EDP50384.1"/>
    </source>
</evidence>
<proteinExistence type="predicted"/>
<evidence type="ECO:0000256" key="1">
    <source>
        <dbReference type="SAM" id="MobiDB-lite"/>
    </source>
</evidence>
<dbReference type="EMBL" id="DS499598">
    <property type="protein sequence ID" value="EDP50384.1"/>
    <property type="molecule type" value="Genomic_DNA"/>
</dbReference>